<name>A0A1M7J5A6_9RHOB</name>
<proteinExistence type="predicted"/>
<sequence length="271" mass="29079">MDRRMDEVFGTEPQQALLRRGRAFHDLTRHDTRYTYYGRTVGLASAQDGDIDELHDLTVLQGNSHYATVSDDALPALRDNALARGLSVAHYARWTGGAEAFDAARAILDRHRLPKGLTPVTITPDSPPETVLKLAQVSLACGVLPPSGAVLRGLIKPAVAIVALDERGQPAACAAAAGFLHPDHPDGASTCWWGMLATRPERRGQRLALILGAMAMLDMTARHGFTHVFTGVEPGNTPSEAICTRMGLARDGTSVFGVADARQLPGGRMTR</sequence>
<keyword evidence="2" id="KW-1185">Reference proteome</keyword>
<dbReference type="Gene3D" id="3.40.630.30">
    <property type="match status" value="1"/>
</dbReference>
<dbReference type="InterPro" id="IPR016181">
    <property type="entry name" value="Acyl_CoA_acyltransferase"/>
</dbReference>
<evidence type="ECO:0000313" key="2">
    <source>
        <dbReference type="Proteomes" id="UP000322545"/>
    </source>
</evidence>
<protein>
    <recommendedName>
        <fullName evidence="3">Acetyltransferase (GNAT) family protein</fullName>
    </recommendedName>
</protein>
<dbReference type="AlphaFoldDB" id="A0A1M7J5A6"/>
<accession>A0A1M7J5A6</accession>
<dbReference type="SUPFAM" id="SSF55729">
    <property type="entry name" value="Acyl-CoA N-acyltransferases (Nat)"/>
    <property type="match status" value="1"/>
</dbReference>
<evidence type="ECO:0000313" key="1">
    <source>
        <dbReference type="EMBL" id="SHM48320.1"/>
    </source>
</evidence>
<dbReference type="Proteomes" id="UP000322545">
    <property type="component" value="Unassembled WGS sequence"/>
</dbReference>
<organism evidence="1 2">
    <name type="scientific">Roseovarius litoreus</name>
    <dbReference type="NCBI Taxonomy" id="1155722"/>
    <lineage>
        <taxon>Bacteria</taxon>
        <taxon>Pseudomonadati</taxon>
        <taxon>Pseudomonadota</taxon>
        <taxon>Alphaproteobacteria</taxon>
        <taxon>Rhodobacterales</taxon>
        <taxon>Roseobacteraceae</taxon>
        <taxon>Roseovarius</taxon>
    </lineage>
</organism>
<dbReference type="EMBL" id="FRCB01000008">
    <property type="protein sequence ID" value="SHM48320.1"/>
    <property type="molecule type" value="Genomic_DNA"/>
</dbReference>
<evidence type="ECO:0008006" key="3">
    <source>
        <dbReference type="Google" id="ProtNLM"/>
    </source>
</evidence>
<reference evidence="1 2" key="1">
    <citation type="submission" date="2016-11" db="EMBL/GenBank/DDBJ databases">
        <authorList>
            <person name="Varghese N."/>
            <person name="Submissions S."/>
        </authorList>
    </citation>
    <scope>NUCLEOTIDE SEQUENCE [LARGE SCALE GENOMIC DNA]</scope>
    <source>
        <strain evidence="1 2">DSM 28249</strain>
    </source>
</reference>
<gene>
    <name evidence="1" type="ORF">SAMN05443432_10854</name>
</gene>
<dbReference type="RefSeq" id="WP_149780294.1">
    <property type="nucleotide sequence ID" value="NZ_FRCB01000008.1"/>
</dbReference>